<feature type="region of interest" description="Disordered" evidence="1">
    <location>
        <begin position="56"/>
        <end position="76"/>
    </location>
</feature>
<organism evidence="2 3">
    <name type="scientific">Oryza meyeriana var. granulata</name>
    <dbReference type="NCBI Taxonomy" id="110450"/>
    <lineage>
        <taxon>Eukaryota</taxon>
        <taxon>Viridiplantae</taxon>
        <taxon>Streptophyta</taxon>
        <taxon>Embryophyta</taxon>
        <taxon>Tracheophyta</taxon>
        <taxon>Spermatophyta</taxon>
        <taxon>Magnoliopsida</taxon>
        <taxon>Liliopsida</taxon>
        <taxon>Poales</taxon>
        <taxon>Poaceae</taxon>
        <taxon>BOP clade</taxon>
        <taxon>Oryzoideae</taxon>
        <taxon>Oryzeae</taxon>
        <taxon>Oryzinae</taxon>
        <taxon>Oryza</taxon>
        <taxon>Oryza meyeriana</taxon>
    </lineage>
</organism>
<comment type="caution">
    <text evidence="2">The sequence shown here is derived from an EMBL/GenBank/DDBJ whole genome shotgun (WGS) entry which is preliminary data.</text>
</comment>
<dbReference type="OrthoDB" id="2016860at2759"/>
<proteinExistence type="predicted"/>
<evidence type="ECO:0000256" key="1">
    <source>
        <dbReference type="SAM" id="MobiDB-lite"/>
    </source>
</evidence>
<gene>
    <name evidence="2" type="ORF">E2562_001770</name>
</gene>
<evidence type="ECO:0000313" key="3">
    <source>
        <dbReference type="Proteomes" id="UP000479710"/>
    </source>
</evidence>
<name>A0A6G1CEC7_9ORYZ</name>
<dbReference type="Proteomes" id="UP000479710">
    <property type="component" value="Unassembled WGS sequence"/>
</dbReference>
<reference evidence="2 3" key="1">
    <citation type="submission" date="2019-11" db="EMBL/GenBank/DDBJ databases">
        <title>Whole genome sequence of Oryza granulata.</title>
        <authorList>
            <person name="Li W."/>
        </authorList>
    </citation>
    <scope>NUCLEOTIDE SEQUENCE [LARGE SCALE GENOMIC DNA]</scope>
    <source>
        <strain evidence="3">cv. Menghai</strain>
        <tissue evidence="2">Leaf</tissue>
    </source>
</reference>
<protein>
    <submittedName>
        <fullName evidence="2">Uncharacterized protein</fullName>
    </submittedName>
</protein>
<feature type="region of interest" description="Disordered" evidence="1">
    <location>
        <begin position="21"/>
        <end position="42"/>
    </location>
</feature>
<accession>A0A6G1CEC7</accession>
<dbReference type="AlphaFoldDB" id="A0A6G1CEC7"/>
<evidence type="ECO:0000313" key="2">
    <source>
        <dbReference type="EMBL" id="KAF0898114.1"/>
    </source>
</evidence>
<keyword evidence="3" id="KW-1185">Reference proteome</keyword>
<sequence length="144" mass="15391">MAAQLCGAAGLDRWVGRWRCSSSPVHRPPAPAVSPPSRRTRTNWKVGCASVPRELTAAAAAEPTAPPEAEEETEEEGVECDGCAGAGWLLCDFCKGKKNNVKSESSRVYRRCPTCKAGISFAQDAGSTNASLIQRATTHEQRCN</sequence>
<dbReference type="EMBL" id="SPHZ02000009">
    <property type="protein sequence ID" value="KAF0898114.1"/>
    <property type="molecule type" value="Genomic_DNA"/>
</dbReference>